<feature type="domain" description="Amidohydrolase 3" evidence="1">
    <location>
        <begin position="62"/>
        <end position="104"/>
    </location>
</feature>
<dbReference type="AlphaFoldDB" id="A0A1R1EPJ8"/>
<dbReference type="Proteomes" id="UP000187172">
    <property type="component" value="Unassembled WGS sequence"/>
</dbReference>
<dbReference type="RefSeq" id="WP_076171452.1">
    <property type="nucleotide sequence ID" value="NZ_MRTP01000004.1"/>
</dbReference>
<dbReference type="PANTHER" id="PTHR32027">
    <property type="entry name" value="CYTOSINE DEAMINASE"/>
    <property type="match status" value="1"/>
</dbReference>
<accession>A0A1R1EPJ8</accession>
<dbReference type="InterPro" id="IPR013108">
    <property type="entry name" value="Amidohydro_3"/>
</dbReference>
<name>A0A1R1EPJ8_9BACL</name>
<dbReference type="InterPro" id="IPR032466">
    <property type="entry name" value="Metal_Hydrolase"/>
</dbReference>
<comment type="caution">
    <text evidence="2">The sequence shown here is derived from an EMBL/GenBank/DDBJ whole genome shotgun (WGS) entry which is preliminary data.</text>
</comment>
<dbReference type="PANTHER" id="PTHR32027:SF0">
    <property type="entry name" value="CYTOSINE DEAMINASE"/>
    <property type="match status" value="1"/>
</dbReference>
<dbReference type="Pfam" id="PF07969">
    <property type="entry name" value="Amidohydro_3"/>
    <property type="match status" value="2"/>
</dbReference>
<proteinExistence type="predicted"/>
<dbReference type="Gene3D" id="3.20.20.140">
    <property type="entry name" value="Metal-dependent hydrolases"/>
    <property type="match status" value="1"/>
</dbReference>
<evidence type="ECO:0000313" key="3">
    <source>
        <dbReference type="Proteomes" id="UP000187172"/>
    </source>
</evidence>
<dbReference type="InterPro" id="IPR052349">
    <property type="entry name" value="Metallo-hydrolase_Enzymes"/>
</dbReference>
<evidence type="ECO:0000259" key="1">
    <source>
        <dbReference type="Pfam" id="PF07969"/>
    </source>
</evidence>
<keyword evidence="2" id="KW-0378">Hydrolase</keyword>
<sequence length="455" mass="49309">MEQEVVIFNASLPLQSEETLYTLAIGGGKWTSVTAQTGEVEAPEAVCLDKWNGSSADARLLLDAKGKIVLPGFVDAHMHLDKAFSLPHVGNVSGTLGEAVVNYAAAAPRFSKAEIKARIMRSALQSISYGTVVLRSHLDFHIKHGKDVAMRTIEAALEVKEELKPYAELQLFPLLPYFELSEAALDTAEESVAMGVTGLGGAPHLSPNPEPDIDRLFALADKLGCPVDLHTDESDDPNQRTAIHIARRAMEYGWRGKVTAGHLCSLAAMKDEDAAMIIGLMAEAGMGAVTLPGANLYLQGRHDAFPVRRGVTRVKELLAAGIPLAAASDNMHDPFHPFGRGDLLLIGLVTAYAAHMGSPAEMREVLRMITEYPARVTGADGYGILPGNPAHFVALDARTPEELLTMLPERRWVWRGGTCLKAAPSKEKWSSALLQGYWEDSCERVDFVQKRALTL</sequence>
<dbReference type="CDD" id="cd01293">
    <property type="entry name" value="Bact_CD"/>
    <property type="match status" value="1"/>
</dbReference>
<dbReference type="GO" id="GO:0006209">
    <property type="term" value="P:cytosine catabolic process"/>
    <property type="evidence" value="ECO:0007669"/>
    <property type="project" value="TreeGrafter"/>
</dbReference>
<dbReference type="GO" id="GO:0035888">
    <property type="term" value="F:isoguanine deaminase activity"/>
    <property type="evidence" value="ECO:0007669"/>
    <property type="project" value="TreeGrafter"/>
</dbReference>
<keyword evidence="3" id="KW-1185">Reference proteome</keyword>
<feature type="domain" description="Amidohydrolase 3" evidence="1">
    <location>
        <begin position="184"/>
        <end position="417"/>
    </location>
</feature>
<dbReference type="InterPro" id="IPR011059">
    <property type="entry name" value="Metal-dep_hydrolase_composite"/>
</dbReference>
<dbReference type="EMBL" id="MRTP01000004">
    <property type="protein sequence ID" value="OMF53740.1"/>
    <property type="molecule type" value="Genomic_DNA"/>
</dbReference>
<dbReference type="SUPFAM" id="SSF51556">
    <property type="entry name" value="Metallo-dependent hydrolases"/>
    <property type="match status" value="1"/>
</dbReference>
<dbReference type="SUPFAM" id="SSF51338">
    <property type="entry name" value="Composite domain of metallo-dependent hydrolases"/>
    <property type="match status" value="1"/>
</dbReference>
<protein>
    <submittedName>
        <fullName evidence="2">Amidohydrolase</fullName>
    </submittedName>
</protein>
<dbReference type="STRING" id="297318.BK138_18135"/>
<dbReference type="GO" id="GO:0004131">
    <property type="term" value="F:cytosine deaminase activity"/>
    <property type="evidence" value="ECO:0007669"/>
    <property type="project" value="TreeGrafter"/>
</dbReference>
<dbReference type="Gene3D" id="2.30.40.10">
    <property type="entry name" value="Urease, subunit C, domain 1"/>
    <property type="match status" value="1"/>
</dbReference>
<reference evidence="2 3" key="1">
    <citation type="submission" date="2016-11" db="EMBL/GenBank/DDBJ databases">
        <title>Paenibacillus species isolates.</title>
        <authorList>
            <person name="Beno S.M."/>
        </authorList>
    </citation>
    <scope>NUCLEOTIDE SEQUENCE [LARGE SCALE GENOMIC DNA]</scope>
    <source>
        <strain evidence="2 3">FSL R5-0378</strain>
    </source>
</reference>
<gene>
    <name evidence="2" type="ORF">BK138_18135</name>
</gene>
<evidence type="ECO:0000313" key="2">
    <source>
        <dbReference type="EMBL" id="OMF53740.1"/>
    </source>
</evidence>
<organism evidence="2 3">
    <name type="scientific">Paenibacillus rhizosphaerae</name>
    <dbReference type="NCBI Taxonomy" id="297318"/>
    <lineage>
        <taxon>Bacteria</taxon>
        <taxon>Bacillati</taxon>
        <taxon>Bacillota</taxon>
        <taxon>Bacilli</taxon>
        <taxon>Bacillales</taxon>
        <taxon>Paenibacillaceae</taxon>
        <taxon>Paenibacillus</taxon>
    </lineage>
</organism>